<evidence type="ECO:0000313" key="1">
    <source>
        <dbReference type="EMBL" id="KOP60485.1"/>
    </source>
</evidence>
<name>A0ABR5JSH3_9PSED</name>
<proteinExistence type="predicted"/>
<accession>A0ABR5JSH3</accession>
<gene>
    <name evidence="1" type="ORF">OX90_05865</name>
</gene>
<dbReference type="Proteomes" id="UP000037201">
    <property type="component" value="Unassembled WGS sequence"/>
</dbReference>
<comment type="caution">
    <text evidence="1">The sequence shown here is derived from an EMBL/GenBank/DDBJ whole genome shotgun (WGS) entry which is preliminary data.</text>
</comment>
<reference evidence="1 2" key="1">
    <citation type="submission" date="2014-12" db="EMBL/GenBank/DDBJ databases">
        <authorList>
            <person name="Baeyen S."/>
        </authorList>
    </citation>
    <scope>NUCLEOTIDE SEQUENCE [LARGE SCALE GENOMIC DNA]</scope>
    <source>
        <strain evidence="1 2">LMG 28496</strain>
    </source>
</reference>
<reference evidence="1 2" key="2">
    <citation type="submission" date="2015-09" db="EMBL/GenBank/DDBJ databases">
        <title>Genome analysis of Pseudomonas syringae pv. porri LMG.</title>
        <authorList>
            <person name="Rombouts S."/>
        </authorList>
    </citation>
    <scope>NUCLEOTIDE SEQUENCE [LARGE SCALE GENOMIC DNA]</scope>
    <source>
        <strain evidence="1 2">LMG 28496</strain>
    </source>
</reference>
<protein>
    <submittedName>
        <fullName evidence="1">Uncharacterized protein</fullName>
    </submittedName>
</protein>
<organism evidence="1 2">
    <name type="scientific">Pseudomonas coronafaciens pv. porri</name>
    <dbReference type="NCBI Taxonomy" id="83964"/>
    <lineage>
        <taxon>Bacteria</taxon>
        <taxon>Pseudomonadati</taxon>
        <taxon>Pseudomonadota</taxon>
        <taxon>Gammaproteobacteria</taxon>
        <taxon>Pseudomonadales</taxon>
        <taxon>Pseudomonadaceae</taxon>
        <taxon>Pseudomonas</taxon>
        <taxon>Pseudomonas coronafaciens</taxon>
    </lineage>
</organism>
<dbReference type="EMBL" id="JUEU01000051">
    <property type="protein sequence ID" value="KOP60485.1"/>
    <property type="molecule type" value="Genomic_DNA"/>
</dbReference>
<keyword evidence="2" id="KW-1185">Reference proteome</keyword>
<sequence length="80" mass="8663">MGQFSTGIDIQSTNRVKRLLRQLTFIRNVQVEELAARMGHAADFGDAQLEAGLVTGKVITDQLAVPGAQEVTRMFACTAV</sequence>
<evidence type="ECO:0000313" key="2">
    <source>
        <dbReference type="Proteomes" id="UP000037201"/>
    </source>
</evidence>